<dbReference type="InterPro" id="IPR005835">
    <property type="entry name" value="NTP_transferase_dom"/>
</dbReference>
<dbReference type="EMBL" id="CP003373">
    <property type="protein sequence ID" value="AGB33884.1"/>
    <property type="molecule type" value="Genomic_DNA"/>
</dbReference>
<dbReference type="Gene3D" id="2.160.10.10">
    <property type="entry name" value="Hexapeptide repeat proteins"/>
    <property type="match status" value="1"/>
</dbReference>
<reference evidence="3" key="1">
    <citation type="submission" date="2012-02" db="EMBL/GenBank/DDBJ databases">
        <title>Complete sequence of plasmid 1 of Natrinema pellirubrum DSM 15624.</title>
        <authorList>
            <person name="Lucas S."/>
            <person name="Han J."/>
            <person name="Lapidus A."/>
            <person name="Cheng J.-F."/>
            <person name="Goodwin L."/>
            <person name="Pitluck S."/>
            <person name="Peters L."/>
            <person name="Teshima H."/>
            <person name="Detter J.C."/>
            <person name="Han C."/>
            <person name="Tapia R."/>
            <person name="Land M."/>
            <person name="Hauser L."/>
            <person name="Kyrpides N."/>
            <person name="Ivanova N."/>
            <person name="Pagani I."/>
            <person name="Sproer C."/>
            <person name="Anderson I."/>
            <person name="Woyke T."/>
        </authorList>
    </citation>
    <scope>NUCLEOTIDE SEQUENCE [LARGE SCALE GENOMIC DNA]</scope>
    <source>
        <strain evidence="3">DSM 15624 / JCM 10476 / NCIMB 786</strain>
        <plasmid evidence="3">pNATPE01</plasmid>
    </source>
</reference>
<dbReference type="eggNOG" id="arCOG00666">
    <property type="taxonomic scope" value="Archaea"/>
</dbReference>
<evidence type="ECO:0000259" key="1">
    <source>
        <dbReference type="Pfam" id="PF00483"/>
    </source>
</evidence>
<dbReference type="GeneID" id="14336636"/>
<dbReference type="CDD" id="cd04181">
    <property type="entry name" value="NTP_transferase"/>
    <property type="match status" value="1"/>
</dbReference>
<dbReference type="HOGENOM" id="CLU_029499_4_0_2"/>
<evidence type="ECO:0000313" key="3">
    <source>
        <dbReference type="Proteomes" id="UP000010843"/>
    </source>
</evidence>
<dbReference type="Proteomes" id="UP000010843">
    <property type="component" value="Plasmid pNATPE01"/>
</dbReference>
<dbReference type="OrthoDB" id="15372at2157"/>
<dbReference type="PANTHER" id="PTHR42883:SF2">
    <property type="entry name" value="THYMIDYLYLTRANSFERASE"/>
    <property type="match status" value="1"/>
</dbReference>
<name>L0JRM7_NATP1</name>
<geneLocation type="plasmid" evidence="2 3">
    <name>pNATPE01</name>
</geneLocation>
<dbReference type="SUPFAM" id="SSF53448">
    <property type="entry name" value="Nucleotide-diphospho-sugar transferases"/>
    <property type="match status" value="1"/>
</dbReference>
<dbReference type="KEGG" id="npe:Natpe_4172"/>
<protein>
    <submittedName>
        <fullName evidence="2">Nucleoside-diphosphate-sugar pyrophosphorylase family protein</fullName>
    </submittedName>
</protein>
<dbReference type="Pfam" id="PF00483">
    <property type="entry name" value="NTP_transferase"/>
    <property type="match status" value="1"/>
</dbReference>
<dbReference type="Gene3D" id="3.90.550.10">
    <property type="entry name" value="Spore Coat Polysaccharide Biosynthesis Protein SpsA, Chain A"/>
    <property type="match status" value="1"/>
</dbReference>
<feature type="domain" description="Nucleotidyl transferase" evidence="1">
    <location>
        <begin position="3"/>
        <end position="239"/>
    </location>
</feature>
<accession>L0JRM7</accession>
<dbReference type="PANTHER" id="PTHR42883">
    <property type="entry name" value="GLUCOSE-1-PHOSPHATE THYMIDYLTRANSFERASE"/>
    <property type="match status" value="1"/>
</dbReference>
<dbReference type="AlphaFoldDB" id="L0JRM7"/>
<dbReference type="RefSeq" id="WP_015310323.1">
    <property type="nucleotide sequence ID" value="NC_019967.1"/>
</dbReference>
<dbReference type="InterPro" id="IPR029044">
    <property type="entry name" value="Nucleotide-diphossugar_trans"/>
</dbReference>
<keyword evidence="2" id="KW-0614">Plasmid</keyword>
<proteinExistence type="predicted"/>
<sequence length="327" mass="36060">MDAIVLAGGYATRLWPITRQRPKMFLPVGDTTVIDGVLEDLETDDRIDDVYVSTNERFADEFEAHLETNDYHKPQLSIEDTTDEDEKFGVIGALAQLVDRENLTDDTIVIAGDNLLSFDVSEFVDFFRQRETPTLAAYDVGDYDRATSYGVLELDDDGREIVAFEEKPDDPPSTLVSVACYGFRAADLELLETYLAGENNPDEPGWFVQWLVDRERVDAFTFDGAWFDIGTPESYLDAVAWQFDGDSTIHPDASLEGTTIGANVHVMEGARVTDAILRDCVVFPDATITGGTVERAVIGTGAELREAEIQSALIGPELTLADLPAGR</sequence>
<organism evidence="2 3">
    <name type="scientific">Natrinema pellirubrum (strain DSM 15624 / CIP 106293 / JCM 10476 / NCIMB 786 / 157)</name>
    <dbReference type="NCBI Taxonomy" id="797303"/>
    <lineage>
        <taxon>Archaea</taxon>
        <taxon>Methanobacteriati</taxon>
        <taxon>Methanobacteriota</taxon>
        <taxon>Stenosarchaea group</taxon>
        <taxon>Halobacteria</taxon>
        <taxon>Halobacteriales</taxon>
        <taxon>Natrialbaceae</taxon>
        <taxon>Natrinema</taxon>
    </lineage>
</organism>
<evidence type="ECO:0000313" key="2">
    <source>
        <dbReference type="EMBL" id="AGB33884.1"/>
    </source>
</evidence>
<gene>
    <name evidence="2" type="ordered locus">Natpe_4172</name>
</gene>